<evidence type="ECO:0000313" key="3">
    <source>
        <dbReference type="Proteomes" id="UP000265520"/>
    </source>
</evidence>
<feature type="region of interest" description="Disordered" evidence="1">
    <location>
        <begin position="1"/>
        <end position="42"/>
    </location>
</feature>
<reference evidence="2 3" key="1">
    <citation type="journal article" date="2018" name="Front. Plant Sci.">
        <title>Red Clover (Trifolium pratense) and Zigzag Clover (T. medium) - A Picture of Genomic Similarities and Differences.</title>
        <authorList>
            <person name="Dluhosova J."/>
            <person name="Istvanek J."/>
            <person name="Nedelnik J."/>
            <person name="Repkova J."/>
        </authorList>
    </citation>
    <scope>NUCLEOTIDE SEQUENCE [LARGE SCALE GENOMIC DNA]</scope>
    <source>
        <strain evidence="3">cv. 10/8</strain>
        <tissue evidence="2">Leaf</tissue>
    </source>
</reference>
<accession>A0A392W4F7</accession>
<comment type="caution">
    <text evidence="2">The sequence shown here is derived from an EMBL/GenBank/DDBJ whole genome shotgun (WGS) entry which is preliminary data.</text>
</comment>
<sequence>ISHLRAAPPPLRNAREEHMKVRNAPHEPARRAIVRDHPVLYS</sequence>
<keyword evidence="3" id="KW-1185">Reference proteome</keyword>
<evidence type="ECO:0000313" key="2">
    <source>
        <dbReference type="EMBL" id="MCI94071.1"/>
    </source>
</evidence>
<feature type="compositionally biased region" description="Basic and acidic residues" evidence="1">
    <location>
        <begin position="13"/>
        <end position="42"/>
    </location>
</feature>
<organism evidence="2 3">
    <name type="scientific">Trifolium medium</name>
    <dbReference type="NCBI Taxonomy" id="97028"/>
    <lineage>
        <taxon>Eukaryota</taxon>
        <taxon>Viridiplantae</taxon>
        <taxon>Streptophyta</taxon>
        <taxon>Embryophyta</taxon>
        <taxon>Tracheophyta</taxon>
        <taxon>Spermatophyta</taxon>
        <taxon>Magnoliopsida</taxon>
        <taxon>eudicotyledons</taxon>
        <taxon>Gunneridae</taxon>
        <taxon>Pentapetalae</taxon>
        <taxon>rosids</taxon>
        <taxon>fabids</taxon>
        <taxon>Fabales</taxon>
        <taxon>Fabaceae</taxon>
        <taxon>Papilionoideae</taxon>
        <taxon>50 kb inversion clade</taxon>
        <taxon>NPAAA clade</taxon>
        <taxon>Hologalegina</taxon>
        <taxon>IRL clade</taxon>
        <taxon>Trifolieae</taxon>
        <taxon>Trifolium</taxon>
    </lineage>
</organism>
<dbReference type="AlphaFoldDB" id="A0A392W4F7"/>
<name>A0A392W4F7_9FABA</name>
<evidence type="ECO:0000256" key="1">
    <source>
        <dbReference type="SAM" id="MobiDB-lite"/>
    </source>
</evidence>
<proteinExistence type="predicted"/>
<feature type="non-terminal residue" evidence="2">
    <location>
        <position position="1"/>
    </location>
</feature>
<dbReference type="Proteomes" id="UP000265520">
    <property type="component" value="Unassembled WGS sequence"/>
</dbReference>
<protein>
    <submittedName>
        <fullName evidence="2">Uncharacterized protein</fullName>
    </submittedName>
</protein>
<dbReference type="EMBL" id="LXQA011346423">
    <property type="protein sequence ID" value="MCI94071.1"/>
    <property type="molecule type" value="Genomic_DNA"/>
</dbReference>